<dbReference type="GO" id="GO:0004175">
    <property type="term" value="F:endopeptidase activity"/>
    <property type="evidence" value="ECO:0007669"/>
    <property type="project" value="UniProtKB-ARBA"/>
</dbReference>
<feature type="transmembrane region" description="Helical" evidence="1">
    <location>
        <begin position="184"/>
        <end position="201"/>
    </location>
</feature>
<keyword evidence="3" id="KW-0482">Metalloprotease</keyword>
<keyword evidence="1" id="KW-0812">Transmembrane</keyword>
<name>A0A9D7SRM4_9BACT</name>
<feature type="transmembrane region" description="Helical" evidence="1">
    <location>
        <begin position="130"/>
        <end position="148"/>
    </location>
</feature>
<sequence length="236" mass="27636">MEDKFLILTLLTASLGFIIWYMLSTSLLLPVRFQVLYDANPPYVSRIFRRRILGAVIYGLIPLYIIKCTGLLNRPLLSDLNIYFHWNHKVSLWLLGIVPIVLIVNFISTKKSSSLEQFPEVRIRFWRPGIFVWSAIWWILYLVAYEFFYRGLLFQSLRFHLPDALAILACTGMYALTHYFKRNRVSFFSIFYGALACYMVLDTGSIIPGLMLNIITALSIEWLSIRHHPEMYFSKT</sequence>
<keyword evidence="1" id="KW-1133">Transmembrane helix</keyword>
<evidence type="ECO:0000313" key="3">
    <source>
        <dbReference type="EMBL" id="MBK9982035.1"/>
    </source>
</evidence>
<dbReference type="GO" id="GO:0080120">
    <property type="term" value="P:CAAX-box protein maturation"/>
    <property type="evidence" value="ECO:0007669"/>
    <property type="project" value="UniProtKB-ARBA"/>
</dbReference>
<dbReference type="Proteomes" id="UP000808337">
    <property type="component" value="Unassembled WGS sequence"/>
</dbReference>
<evidence type="ECO:0000259" key="2">
    <source>
        <dbReference type="Pfam" id="PF02517"/>
    </source>
</evidence>
<evidence type="ECO:0000256" key="1">
    <source>
        <dbReference type="SAM" id="Phobius"/>
    </source>
</evidence>
<keyword evidence="3" id="KW-0378">Hydrolase</keyword>
<gene>
    <name evidence="3" type="ORF">IPP15_06335</name>
</gene>
<dbReference type="InterPro" id="IPR003675">
    <property type="entry name" value="Rce1/LyrA-like_dom"/>
</dbReference>
<feature type="transmembrane region" description="Helical" evidence="1">
    <location>
        <begin position="160"/>
        <end position="177"/>
    </location>
</feature>
<evidence type="ECO:0000313" key="4">
    <source>
        <dbReference type="Proteomes" id="UP000808337"/>
    </source>
</evidence>
<feature type="domain" description="CAAX prenyl protease 2/Lysostaphin resistance protein A-like" evidence="2">
    <location>
        <begin position="130"/>
        <end position="212"/>
    </location>
</feature>
<keyword evidence="3" id="KW-0645">Protease</keyword>
<feature type="transmembrane region" description="Helical" evidence="1">
    <location>
        <begin position="52"/>
        <end position="72"/>
    </location>
</feature>
<reference evidence="3 4" key="1">
    <citation type="submission" date="2020-10" db="EMBL/GenBank/DDBJ databases">
        <title>Connecting structure to function with the recovery of over 1000 high-quality activated sludge metagenome-assembled genomes encoding full-length rRNA genes using long-read sequencing.</title>
        <authorList>
            <person name="Singleton C.M."/>
            <person name="Petriglieri F."/>
            <person name="Kristensen J.M."/>
            <person name="Kirkegaard R.H."/>
            <person name="Michaelsen T.Y."/>
            <person name="Andersen M.H."/>
            <person name="Karst S.M."/>
            <person name="Dueholm M.S."/>
            <person name="Nielsen P.H."/>
            <person name="Albertsen M."/>
        </authorList>
    </citation>
    <scope>NUCLEOTIDE SEQUENCE [LARGE SCALE GENOMIC DNA]</scope>
    <source>
        <strain evidence="3">Ribe_18-Q3-R11-54_MAXAC.273</strain>
    </source>
</reference>
<feature type="transmembrane region" description="Helical" evidence="1">
    <location>
        <begin position="6"/>
        <end position="31"/>
    </location>
</feature>
<accession>A0A9D7SRM4</accession>
<proteinExistence type="predicted"/>
<keyword evidence="1" id="KW-0472">Membrane</keyword>
<dbReference type="AlphaFoldDB" id="A0A9D7SRM4"/>
<protein>
    <submittedName>
        <fullName evidence="3">CPBP family intramembrane metalloprotease</fullName>
    </submittedName>
</protein>
<dbReference type="GO" id="GO:0008237">
    <property type="term" value="F:metallopeptidase activity"/>
    <property type="evidence" value="ECO:0007669"/>
    <property type="project" value="UniProtKB-KW"/>
</dbReference>
<comment type="caution">
    <text evidence="3">The sequence shown here is derived from an EMBL/GenBank/DDBJ whole genome shotgun (WGS) entry which is preliminary data.</text>
</comment>
<dbReference type="Pfam" id="PF02517">
    <property type="entry name" value="Rce1-like"/>
    <property type="match status" value="1"/>
</dbReference>
<organism evidence="3 4">
    <name type="scientific">Candidatus Opimibacter skivensis</name>
    <dbReference type="NCBI Taxonomy" id="2982028"/>
    <lineage>
        <taxon>Bacteria</taxon>
        <taxon>Pseudomonadati</taxon>
        <taxon>Bacteroidota</taxon>
        <taxon>Saprospiria</taxon>
        <taxon>Saprospirales</taxon>
        <taxon>Saprospiraceae</taxon>
        <taxon>Candidatus Opimibacter</taxon>
    </lineage>
</organism>
<feature type="transmembrane region" description="Helical" evidence="1">
    <location>
        <begin position="92"/>
        <end position="109"/>
    </location>
</feature>
<dbReference type="EMBL" id="JADKGY010000001">
    <property type="protein sequence ID" value="MBK9982035.1"/>
    <property type="molecule type" value="Genomic_DNA"/>
</dbReference>